<name>A0A3G6J0D5_9CORY</name>
<dbReference type="AlphaFoldDB" id="A0A3G6J0D5"/>
<reference evidence="1 2" key="1">
    <citation type="submission" date="2018-11" db="EMBL/GenBank/DDBJ databases">
        <authorList>
            <person name="Kleinhagauer T."/>
            <person name="Glaeser S.P."/>
            <person name="Spergser J."/>
            <person name="Ruckert C."/>
            <person name="Kaempfer P."/>
            <person name="Busse H.-J."/>
        </authorList>
    </citation>
    <scope>NUCLEOTIDE SEQUENCE [LARGE SCALE GENOMIC DNA]</scope>
    <source>
        <strain evidence="1 2">W8</strain>
    </source>
</reference>
<protein>
    <submittedName>
        <fullName evidence="1">Uncharacterized protein</fullName>
    </submittedName>
</protein>
<evidence type="ECO:0000313" key="2">
    <source>
        <dbReference type="Proteomes" id="UP000271587"/>
    </source>
</evidence>
<organism evidence="1 2">
    <name type="scientific">Corynebacterium gerontici</name>
    <dbReference type="NCBI Taxonomy" id="2079234"/>
    <lineage>
        <taxon>Bacteria</taxon>
        <taxon>Bacillati</taxon>
        <taxon>Actinomycetota</taxon>
        <taxon>Actinomycetes</taxon>
        <taxon>Mycobacteriales</taxon>
        <taxon>Corynebacteriaceae</taxon>
        <taxon>Corynebacterium</taxon>
    </lineage>
</organism>
<keyword evidence="2" id="KW-1185">Reference proteome</keyword>
<sequence>MICHYASRLTRSGLANLEYQIIELEQIPKGKILL</sequence>
<dbReference type="Proteomes" id="UP000271587">
    <property type="component" value="Chromosome"/>
</dbReference>
<gene>
    <name evidence="1" type="ORF">CGERO_05970</name>
</gene>
<evidence type="ECO:0000313" key="1">
    <source>
        <dbReference type="EMBL" id="AZA11501.1"/>
    </source>
</evidence>
<accession>A0A3G6J0D5</accession>
<proteinExistence type="predicted"/>
<dbReference type="EMBL" id="CP033897">
    <property type="protein sequence ID" value="AZA11501.1"/>
    <property type="molecule type" value="Genomic_DNA"/>
</dbReference>
<dbReference type="KEGG" id="cgk:CGERO_05970"/>